<dbReference type="AlphaFoldDB" id="A0A0E9VYI1"/>
<feature type="transmembrane region" description="Helical" evidence="1">
    <location>
        <begin position="18"/>
        <end position="40"/>
    </location>
</feature>
<evidence type="ECO:0000313" key="2">
    <source>
        <dbReference type="EMBL" id="JAH83209.1"/>
    </source>
</evidence>
<keyword evidence="1" id="KW-1133">Transmembrane helix</keyword>
<accession>A0A0E9VYI1</accession>
<keyword evidence="1" id="KW-0472">Membrane</keyword>
<keyword evidence="1" id="KW-0812">Transmembrane</keyword>
<reference evidence="2" key="2">
    <citation type="journal article" date="2015" name="Fish Shellfish Immunol.">
        <title>Early steps in the European eel (Anguilla anguilla)-Vibrio vulnificus interaction in the gills: Role of the RtxA13 toxin.</title>
        <authorList>
            <person name="Callol A."/>
            <person name="Pajuelo D."/>
            <person name="Ebbesson L."/>
            <person name="Teles M."/>
            <person name="MacKenzie S."/>
            <person name="Amaro C."/>
        </authorList>
    </citation>
    <scope>NUCLEOTIDE SEQUENCE</scope>
</reference>
<organism evidence="2">
    <name type="scientific">Anguilla anguilla</name>
    <name type="common">European freshwater eel</name>
    <name type="synonym">Muraena anguilla</name>
    <dbReference type="NCBI Taxonomy" id="7936"/>
    <lineage>
        <taxon>Eukaryota</taxon>
        <taxon>Metazoa</taxon>
        <taxon>Chordata</taxon>
        <taxon>Craniata</taxon>
        <taxon>Vertebrata</taxon>
        <taxon>Euteleostomi</taxon>
        <taxon>Actinopterygii</taxon>
        <taxon>Neopterygii</taxon>
        <taxon>Teleostei</taxon>
        <taxon>Anguilliformes</taxon>
        <taxon>Anguillidae</taxon>
        <taxon>Anguilla</taxon>
    </lineage>
</organism>
<dbReference type="EMBL" id="GBXM01025368">
    <property type="protein sequence ID" value="JAH83209.1"/>
    <property type="molecule type" value="Transcribed_RNA"/>
</dbReference>
<name>A0A0E9VYI1_ANGAN</name>
<evidence type="ECO:0000256" key="1">
    <source>
        <dbReference type="SAM" id="Phobius"/>
    </source>
</evidence>
<sequence length="60" mass="6939">MFVHGLLCLLHRTLGNSYILLVLMVGHQFILFQFPFEFLLKINKIGYYKAPTIGNVENNV</sequence>
<protein>
    <submittedName>
        <fullName evidence="2">Uncharacterized protein</fullName>
    </submittedName>
</protein>
<proteinExistence type="predicted"/>
<reference evidence="2" key="1">
    <citation type="submission" date="2014-11" db="EMBL/GenBank/DDBJ databases">
        <authorList>
            <person name="Amaro Gonzalez C."/>
        </authorList>
    </citation>
    <scope>NUCLEOTIDE SEQUENCE</scope>
</reference>